<dbReference type="Gene3D" id="3.30.70.100">
    <property type="match status" value="1"/>
</dbReference>
<sequence length="108" mass="11752">MTTMYVTYTADHTASFDRDYYVGHHIPLVMELWQPMGLKSATAFFPSLGTSTGAQGSVAICECIFENEAALHAALSSPEAGTIMADVDKFTKIKPALRSVGIHKELEI</sequence>
<dbReference type="InterPro" id="IPR009799">
    <property type="entry name" value="EthD_dom"/>
</dbReference>
<feature type="domain" description="EthD" evidence="1">
    <location>
        <begin position="14"/>
        <end position="91"/>
    </location>
</feature>
<dbReference type="InterPro" id="IPR011008">
    <property type="entry name" value="Dimeric_a/b-barrel"/>
</dbReference>
<evidence type="ECO:0000313" key="2">
    <source>
        <dbReference type="EMBL" id="KAB8124326.1"/>
    </source>
</evidence>
<accession>A0ABQ6VVV0</accession>
<comment type="caution">
    <text evidence="2">The sequence shown here is derived from an EMBL/GenBank/DDBJ whole genome shotgun (WGS) entry which is preliminary data.</text>
</comment>
<organism evidence="2 3">
    <name type="scientific">Komagataeibacter medellinensis</name>
    <dbReference type="NCBI Taxonomy" id="1177712"/>
    <lineage>
        <taxon>Bacteria</taxon>
        <taxon>Pseudomonadati</taxon>
        <taxon>Pseudomonadota</taxon>
        <taxon>Alphaproteobacteria</taxon>
        <taxon>Acetobacterales</taxon>
        <taxon>Acetobacteraceae</taxon>
        <taxon>Komagataeibacter</taxon>
    </lineage>
</organism>
<protein>
    <submittedName>
        <fullName evidence="2">EthD family reductase</fullName>
    </submittedName>
</protein>
<proteinExistence type="predicted"/>
<name>A0ABQ6VVV0_9PROT</name>
<dbReference type="NCBIfam" id="TIGR02118">
    <property type="entry name" value="EthD family reductase"/>
    <property type="match status" value="1"/>
</dbReference>
<evidence type="ECO:0000259" key="1">
    <source>
        <dbReference type="Pfam" id="PF07110"/>
    </source>
</evidence>
<evidence type="ECO:0000313" key="3">
    <source>
        <dbReference type="Proteomes" id="UP000427842"/>
    </source>
</evidence>
<keyword evidence="3" id="KW-1185">Reference proteome</keyword>
<dbReference type="PANTHER" id="PTHR40260:SF2">
    <property type="entry name" value="BLR8190 PROTEIN"/>
    <property type="match status" value="1"/>
</dbReference>
<dbReference type="Proteomes" id="UP000427842">
    <property type="component" value="Unassembled WGS sequence"/>
</dbReference>
<dbReference type="SUPFAM" id="SSF54909">
    <property type="entry name" value="Dimeric alpha+beta barrel"/>
    <property type="match status" value="1"/>
</dbReference>
<dbReference type="RefSeq" id="WP_153470142.1">
    <property type="nucleotide sequence ID" value="NZ_QYAZ01000001.1"/>
</dbReference>
<reference evidence="2 3" key="1">
    <citation type="submission" date="2018-09" db="EMBL/GenBank/DDBJ databases">
        <title>Genome sequence and characterization of the bcs clusters for the production of nanocellulose from the low pH resistant strain Komagataeibacter medellinensis ID13488.</title>
        <authorList>
            <person name="Hernandez-Arriaga A.M."/>
            <person name="Del Cerro C."/>
            <person name="Urbina L."/>
            <person name="Eceiza A."/>
            <person name="Retegi A."/>
            <person name="Prieto M.A."/>
        </authorList>
    </citation>
    <scope>NUCLEOTIDE SEQUENCE [LARGE SCALE GENOMIC DNA]</scope>
    <source>
        <strain evidence="2 3">ID13488</strain>
    </source>
</reference>
<gene>
    <name evidence="2" type="ORF">D3W54_09140</name>
</gene>
<dbReference type="PANTHER" id="PTHR40260">
    <property type="entry name" value="BLR8190 PROTEIN"/>
    <property type="match status" value="1"/>
</dbReference>
<dbReference type="EMBL" id="QYAZ01000001">
    <property type="protein sequence ID" value="KAB8124326.1"/>
    <property type="molecule type" value="Genomic_DNA"/>
</dbReference>
<dbReference type="Pfam" id="PF07110">
    <property type="entry name" value="EthD"/>
    <property type="match status" value="1"/>
</dbReference>